<sequence length="385" mass="42963">MDSMCYTKCCFTHISRTAQLIHCKLGGCISEDPREGGVECKVDCRSVSPQHGKQHFLEPIVFVYSVRRALLLIRCSPLKRCETLSFFAVRNTSIFSSGLMFEAMRGWLWRNTGLCLLPERRRNLSIETAAHFQPCRRTNAPNAPNTTDTPITSPPASHRESISHTCRGYSGKIEAGEGSVAEVYPGASGLEVCVCVLVSEECREGDEGQKEETLSGRFTHKCVFHPKCTVGSSFSLVCRKVERQSAVMNERYKVKLRAFGTEPEFGNGLVALWVKVCEGGREGGEKEWIKGLVTLMNSGTYGFAITREFTLRAPWFFSHISTKRERAEVGATGGNFPLNTIKPFKNIIKRFTGLLGACRYRSVKPNTAEFSTFSPTAEDLRLVRE</sequence>
<dbReference type="Proteomes" id="UP000518266">
    <property type="component" value="Unassembled WGS sequence"/>
</dbReference>
<accession>A0A7J5Z7J4</accession>
<protein>
    <submittedName>
        <fullName evidence="2">Uncharacterized protein</fullName>
    </submittedName>
</protein>
<comment type="caution">
    <text evidence="2">The sequence shown here is derived from an EMBL/GenBank/DDBJ whole genome shotgun (WGS) entry which is preliminary data.</text>
</comment>
<evidence type="ECO:0000256" key="1">
    <source>
        <dbReference type="SAM" id="MobiDB-lite"/>
    </source>
</evidence>
<reference evidence="2 3" key="1">
    <citation type="submission" date="2020-03" db="EMBL/GenBank/DDBJ databases">
        <title>Dissostichus mawsoni Genome sequencing and assembly.</title>
        <authorList>
            <person name="Park H."/>
        </authorList>
    </citation>
    <scope>NUCLEOTIDE SEQUENCE [LARGE SCALE GENOMIC DNA]</scope>
    <source>
        <strain evidence="2">DM0001</strain>
        <tissue evidence="2">Muscle</tissue>
    </source>
</reference>
<gene>
    <name evidence="2" type="ORF">F7725_010985</name>
</gene>
<name>A0A7J5Z7J4_DISMA</name>
<proteinExistence type="predicted"/>
<dbReference type="AlphaFoldDB" id="A0A7J5Z7J4"/>
<evidence type="ECO:0000313" key="3">
    <source>
        <dbReference type="Proteomes" id="UP000518266"/>
    </source>
</evidence>
<dbReference type="EMBL" id="JAAKFY010000004">
    <property type="protein sequence ID" value="KAF3857784.1"/>
    <property type="molecule type" value="Genomic_DNA"/>
</dbReference>
<keyword evidence="3" id="KW-1185">Reference proteome</keyword>
<feature type="compositionally biased region" description="Low complexity" evidence="1">
    <location>
        <begin position="138"/>
        <end position="151"/>
    </location>
</feature>
<evidence type="ECO:0000313" key="2">
    <source>
        <dbReference type="EMBL" id="KAF3857784.1"/>
    </source>
</evidence>
<organism evidence="2 3">
    <name type="scientific">Dissostichus mawsoni</name>
    <name type="common">Antarctic cod</name>
    <dbReference type="NCBI Taxonomy" id="36200"/>
    <lineage>
        <taxon>Eukaryota</taxon>
        <taxon>Metazoa</taxon>
        <taxon>Chordata</taxon>
        <taxon>Craniata</taxon>
        <taxon>Vertebrata</taxon>
        <taxon>Euteleostomi</taxon>
        <taxon>Actinopterygii</taxon>
        <taxon>Neopterygii</taxon>
        <taxon>Teleostei</taxon>
        <taxon>Neoteleostei</taxon>
        <taxon>Acanthomorphata</taxon>
        <taxon>Eupercaria</taxon>
        <taxon>Perciformes</taxon>
        <taxon>Notothenioidei</taxon>
        <taxon>Nototheniidae</taxon>
        <taxon>Dissostichus</taxon>
    </lineage>
</organism>
<feature type="region of interest" description="Disordered" evidence="1">
    <location>
        <begin position="137"/>
        <end position="161"/>
    </location>
</feature>
<feature type="non-terminal residue" evidence="2">
    <location>
        <position position="385"/>
    </location>
</feature>